<evidence type="ECO:0000313" key="7">
    <source>
        <dbReference type="EMBL" id="CAD6242188.1"/>
    </source>
</evidence>
<evidence type="ECO:0000259" key="6">
    <source>
        <dbReference type="PROSITE" id="PS51700"/>
    </source>
</evidence>
<evidence type="ECO:0000256" key="1">
    <source>
        <dbReference type="ARBA" id="ARBA00000451"/>
    </source>
</evidence>
<keyword evidence="3" id="KW-0378">Hydrolase</keyword>
<keyword evidence="8" id="KW-1185">Reference proteome</keyword>
<keyword evidence="4" id="KW-0159">Chromosome partition</keyword>
<dbReference type="OrthoDB" id="692727at2759"/>
<evidence type="ECO:0000256" key="3">
    <source>
        <dbReference type="ARBA" id="ARBA00022801"/>
    </source>
</evidence>
<dbReference type="GO" id="GO:0006508">
    <property type="term" value="P:proteolysis"/>
    <property type="evidence" value="ECO:0007669"/>
    <property type="project" value="InterPro"/>
</dbReference>
<dbReference type="Pfam" id="PF25110">
    <property type="entry name" value="TPR_ESP1"/>
    <property type="match status" value="1"/>
</dbReference>
<sequence>MEAAAAADLVAVLSSPSSYAGLHSRFAAYLQPFAPYLPSSNPNPKPPQKRGTKENKQPPPPDAATLRPLAKRFLPFLSRALHLLPPLVRASPGSGDKGGEAADELFEIYGLLLDCLQAISPCLAGKPYSVLLHRGRFVCCLESRGHLARANAEAAATLDALRSALSPPTTSTKSRRGAASVDSVLLPDPGSAGEAGTDPEVTVLAVELTSCLANCSSKGKVKEPAPYERLLSLFKQLKPWLRILTNEARRKYLLLLVNGMSRCTFFLVSESSFFSSDLVRGFCRHTVQECVKEGMIEHLPAIARKICSSVDFSWEGSTQLLLHVLETVIDSVVRVKDDLPKSVNELLVFVAYFCRFILSAKRDLSVGASELLYKQSGYFSEVSSPTASMLHLYATGLYLNAQQAENEIPPYLSVGIPKDQKYLHALEKALGTLARWPHDNTSLVTYLDSLEFISKVLLQQVDTLWKNFSEGKPTHYSGNMNYVLTALHQFVDSNFVSFSCMQMSQGDNERRHKQHGTLLTVLVSAIKFSFVTKKDVQKSLGFIVRAISSKWLAPEELKFLIPSLSNIGVTLHNTGHVKEAPKALELCCQTIWAHVRLSYCGLSSRPKGNSISMDIILDAFARIAKMVDTLRRCGTEIETTLGIVAKSLSELLSDCDNSEYFKGSFILIKAWVKVVHKDFGDNKVDGAPLLYPSLLKNRSPWPIKLIGLIVEQELLAYGLTEAQSTEFCSKMQIRIIDVLLHKIYCSKEHFLERSRVLVRKAGALRASGVENIKSCLESLHDAISLLQKISEDSSDASTTANNQLAIAYCLYAHCAQEDNPGGEVIFDNAEKALKLWLKMGTFDHSSPDMVLQPPSQTIVPLICFLVDLLSMKGRFELQFKLCKVMIVIWKQEKLPLEKLLSSLVTNGRLSHACCYLPLDERFLSIAADHLDVHSHHINFWIKGFEGDNPSLSMFLQRMLPSDLFIPQSCKHPFGKQLSFDDVSKAASSLVSEVTSNDQSIFLASCLYYDLSERLFSRGQLFQAFSYGKEALNLRKKLLKKKFKLKSGISGNMESQPCRQDFSLEVRGPTVVEFWPDSSRSASMRDSFLTPWSVLRYYLESTLQVAMMYELIGNGAEAEVLLRTGKEISNFHGFSVFCIVFTSFLGQLYRKRQLWDEAESEFNHARDLLVKNDAIISCKICKLNLEISVDVQVGDLSWSLFEKNFQKQSTADLSNALGMYRCAIEKLNSTDLEYFNGSNGRHKTGCLVCSKDCRIPIKHEAYTCRKEPATSKDGLLSPCSVCMAIQVRRKRSGNAEAGPPLDAKAKRPSRNSSRLAKEQNIETVAKIRTRSSKRNAHMKTEKIFWFTGEAECFPDGINHSKDDLCNMFGCWSCLLVKSLNSECIQSILQLRLDCVRRRYLVPLLLKTVRALGSHSGHYEDHEVHSVYWKCISLLFFRSLPEGCCRTYGPYLIELIMDGSIGDFLHLECAEILCSMSFFLLKISLSEQSRDICCSFFSVKMADVVPWLLKAFVLSRESPSLVQEVSKLLACIFLISTADPSIQSPLGSYKGSHSLNHWAAYFHQFSVGTYLNCHYFASLQALPEEKVPKGTHEDFRNETDDDVSEFLRFSSVDIKHIENHMTEFFQKLPDVPVLCISMLGGDYVNALLKFLRHPPFFPAWMLLSRFEPASMSTTLLLPVDAISEMQFEDSFKDLGNPIRVSDNWRCPWGYGITDHVAPIFKNILAENFMSLSGATFTTNDVKADHVRWWEHRKQLNNYLANTLKDIEDSWFGPWKCLLLGHRLSDEHIEAALSSIITDLDTKFEFEANPVLIRAILGGAVSVDEVQECFLQLILYKGYFGRGGCCGEDRLRAFSSCQMDDESLKTLKCLITDAVYELPQPANRHPVILVLDINVQMLPWENLPVLRNQEIYRMPSMGSIFLALSRTHNHYKDGTVSPFPVINPSDTFYLLNPSGDLSSTQEEFDQLFRNYEWKGMAGSSPKADELVLALTNHDLFLYFGHGSGTQYVSGKEIEKADNCAAALLMGCSSGTLHCKGSYAPQGAPLSYLFAGSPAIIANLWDVSDKDIDRFSKALLNSWLQDDILDDNNCSKCCQLTQKFKSLSIASKDKGRTRQGTQGKELQKINHSTKCCSCRQTRIASYLSEARQACRLPFLIGASPVCYGVPTIIRKSDSAKRCDDLKCGSLGHY</sequence>
<dbReference type="PROSITE" id="PS51700">
    <property type="entry name" value="SEPARIN"/>
    <property type="match status" value="1"/>
</dbReference>
<evidence type="ECO:0000256" key="4">
    <source>
        <dbReference type="ARBA" id="ARBA00022829"/>
    </source>
</evidence>
<protein>
    <recommendedName>
        <fullName evidence="2">separase</fullName>
        <ecNumber evidence="2">3.4.22.49</ecNumber>
    </recommendedName>
</protein>
<organism evidence="7 8">
    <name type="scientific">Miscanthus lutarioriparius</name>
    <dbReference type="NCBI Taxonomy" id="422564"/>
    <lineage>
        <taxon>Eukaryota</taxon>
        <taxon>Viridiplantae</taxon>
        <taxon>Streptophyta</taxon>
        <taxon>Embryophyta</taxon>
        <taxon>Tracheophyta</taxon>
        <taxon>Spermatophyta</taxon>
        <taxon>Magnoliopsida</taxon>
        <taxon>Liliopsida</taxon>
        <taxon>Poales</taxon>
        <taxon>Poaceae</taxon>
        <taxon>PACMAD clade</taxon>
        <taxon>Panicoideae</taxon>
        <taxon>Andropogonodae</taxon>
        <taxon>Andropogoneae</taxon>
        <taxon>Saccharinae</taxon>
        <taxon>Miscanthus</taxon>
    </lineage>
</organism>
<proteinExistence type="predicted"/>
<comment type="caution">
    <text evidence="7">The sequence shown here is derived from an EMBL/GenBank/DDBJ whole genome shotgun (WGS) entry which is preliminary data.</text>
</comment>
<dbReference type="Proteomes" id="UP000604825">
    <property type="component" value="Unassembled WGS sequence"/>
</dbReference>
<accession>A0A811PHV1</accession>
<dbReference type="GO" id="GO:0005634">
    <property type="term" value="C:nucleus"/>
    <property type="evidence" value="ECO:0007669"/>
    <property type="project" value="InterPro"/>
</dbReference>
<gene>
    <name evidence="7" type="ORF">NCGR_LOCUS27736</name>
</gene>
<feature type="domain" description="Peptidase C50" evidence="6">
    <location>
        <begin position="1941"/>
        <end position="2035"/>
    </location>
</feature>
<reference evidence="7" key="1">
    <citation type="submission" date="2020-10" db="EMBL/GenBank/DDBJ databases">
        <authorList>
            <person name="Han B."/>
            <person name="Lu T."/>
            <person name="Zhao Q."/>
            <person name="Huang X."/>
            <person name="Zhao Y."/>
        </authorList>
    </citation>
    <scope>NUCLEOTIDE SEQUENCE</scope>
</reference>
<feature type="region of interest" description="Disordered" evidence="5">
    <location>
        <begin position="165"/>
        <end position="184"/>
    </location>
</feature>
<dbReference type="GO" id="GO:0072686">
    <property type="term" value="C:mitotic spindle"/>
    <property type="evidence" value="ECO:0007669"/>
    <property type="project" value="TreeGrafter"/>
</dbReference>
<dbReference type="EMBL" id="CAJGYO010000007">
    <property type="protein sequence ID" value="CAD6242188.1"/>
    <property type="molecule type" value="Genomic_DNA"/>
</dbReference>
<dbReference type="GO" id="GO:0004197">
    <property type="term" value="F:cysteine-type endopeptidase activity"/>
    <property type="evidence" value="ECO:0007669"/>
    <property type="project" value="InterPro"/>
</dbReference>
<evidence type="ECO:0000256" key="2">
    <source>
        <dbReference type="ARBA" id="ARBA00012489"/>
    </source>
</evidence>
<dbReference type="PANTHER" id="PTHR12792">
    <property type="entry name" value="EXTRA SPINDLE POLES 1-RELATED"/>
    <property type="match status" value="1"/>
</dbReference>
<feature type="region of interest" description="Disordered" evidence="5">
    <location>
        <begin position="37"/>
        <end position="64"/>
    </location>
</feature>
<dbReference type="GO" id="GO:0005737">
    <property type="term" value="C:cytoplasm"/>
    <property type="evidence" value="ECO:0007669"/>
    <property type="project" value="TreeGrafter"/>
</dbReference>
<name>A0A811PHV1_9POAL</name>
<evidence type="ECO:0000256" key="5">
    <source>
        <dbReference type="SAM" id="MobiDB-lite"/>
    </source>
</evidence>
<feature type="region of interest" description="Disordered" evidence="5">
    <location>
        <begin position="1292"/>
        <end position="1317"/>
    </location>
</feature>
<dbReference type="InterPro" id="IPR056933">
    <property type="entry name" value="TPR_ESP1"/>
</dbReference>
<dbReference type="InterPro" id="IPR005314">
    <property type="entry name" value="Peptidase_C50"/>
</dbReference>
<evidence type="ECO:0000313" key="8">
    <source>
        <dbReference type="Proteomes" id="UP000604825"/>
    </source>
</evidence>
<dbReference type="InterPro" id="IPR030397">
    <property type="entry name" value="SEPARIN_core_dom"/>
</dbReference>
<dbReference type="Pfam" id="PF03568">
    <property type="entry name" value="Separin_C"/>
    <property type="match status" value="1"/>
</dbReference>
<dbReference type="GO" id="GO:0051307">
    <property type="term" value="P:meiotic chromosome separation"/>
    <property type="evidence" value="ECO:0007669"/>
    <property type="project" value="TreeGrafter"/>
</dbReference>
<comment type="catalytic activity">
    <reaction evidence="1">
        <text>All bonds known to be hydrolyzed by this endopeptidase have arginine in P1 and an acidic residue in P4. P6 is often occupied by an acidic residue or by a hydroxy-amino-acid residue, the phosphorylation of which enhances cleavage.</text>
        <dbReference type="EC" id="3.4.22.49"/>
    </reaction>
</comment>
<dbReference type="EC" id="3.4.22.49" evidence="2"/>
<dbReference type="PANTHER" id="PTHR12792:SF0">
    <property type="entry name" value="SEPARIN"/>
    <property type="match status" value="1"/>
</dbReference>